<keyword evidence="1" id="KW-0175">Coiled coil</keyword>
<sequence>MKAVDLESKIKEIERILRDHANTSDEMNEVVKELEDIVHELDKSVALNGEKQSQLAYKIEVLNQKLSAVEMRGEKGSDKQRALVENALMVVLGGLLSYIFSLANK</sequence>
<proteinExistence type="predicted"/>
<protein>
    <submittedName>
        <fullName evidence="3">Uncharacterized protein</fullName>
    </submittedName>
</protein>
<keyword evidence="2" id="KW-0472">Membrane</keyword>
<dbReference type="EMBL" id="KJ489401">
    <property type="protein sequence ID" value="AHZ10659.1"/>
    <property type="molecule type" value="Genomic_DNA"/>
</dbReference>
<evidence type="ECO:0000313" key="3">
    <source>
        <dbReference type="EMBL" id="AHZ10659.1"/>
    </source>
</evidence>
<evidence type="ECO:0000256" key="1">
    <source>
        <dbReference type="SAM" id="Coils"/>
    </source>
</evidence>
<evidence type="ECO:0000313" key="4">
    <source>
        <dbReference type="Proteomes" id="UP000026906"/>
    </source>
</evidence>
<dbReference type="GeneID" id="19525786"/>
<dbReference type="Proteomes" id="UP000026906">
    <property type="component" value="Segment"/>
</dbReference>
<organism evidence="3 4">
    <name type="scientific">Bacillus phage Megatron</name>
    <dbReference type="NCBI Taxonomy" id="1486661"/>
    <lineage>
        <taxon>Viruses</taxon>
        <taxon>Duplodnaviria</taxon>
        <taxon>Heunggongvirae</taxon>
        <taxon>Uroviricota</taxon>
        <taxon>Caudoviricetes</taxon>
        <taxon>Herelleviridae</taxon>
        <taxon>Bastillevirinae</taxon>
        <taxon>Wphvirus</taxon>
        <taxon>Wphvirus megatron</taxon>
    </lineage>
</organism>
<accession>A0A024B226</accession>
<reference evidence="4" key="1">
    <citation type="submission" date="2014-09" db="EMBL/GenBank/DDBJ databases">
        <authorList>
            <person name="Sauder A.B."/>
            <person name="McKenzie Q.R."/>
            <person name="Temple L.M."/>
            <person name="Alexis B.K."/>
            <person name="Al-Atrache Z."/>
            <person name="Lewis L.O."/>
            <person name="Loesser-Casey K.E."/>
            <person name="Mitchell K.J."/>
        </authorList>
    </citation>
    <scope>NUCLEOTIDE SEQUENCE [LARGE SCALE GENOMIC DNA]</scope>
</reference>
<keyword evidence="2" id="KW-0812">Transmembrane</keyword>
<feature type="transmembrane region" description="Helical" evidence="2">
    <location>
        <begin position="82"/>
        <end position="103"/>
    </location>
</feature>
<evidence type="ECO:0000256" key="2">
    <source>
        <dbReference type="SAM" id="Phobius"/>
    </source>
</evidence>
<name>A0A024B226_9CAUD</name>
<dbReference type="RefSeq" id="YP_009036148.1">
    <property type="nucleotide sequence ID" value="NC_024211.1"/>
</dbReference>
<dbReference type="KEGG" id="vg:19525786"/>
<keyword evidence="4" id="KW-1185">Reference proteome</keyword>
<feature type="coiled-coil region" evidence="1">
    <location>
        <begin position="3"/>
        <end position="44"/>
    </location>
</feature>
<keyword evidence="2" id="KW-1133">Transmembrane helix</keyword>